<dbReference type="Proteomes" id="UP000095284">
    <property type="component" value="Unplaced"/>
</dbReference>
<evidence type="ECO:0000313" key="1">
    <source>
        <dbReference type="Proteomes" id="UP000095284"/>
    </source>
</evidence>
<name>A0A1I7SGG0_BURXY</name>
<reference evidence="2" key="1">
    <citation type="submission" date="2016-11" db="UniProtKB">
        <authorList>
            <consortium name="WormBaseParasite"/>
        </authorList>
    </citation>
    <scope>IDENTIFICATION</scope>
</reference>
<organism evidence="1 2">
    <name type="scientific">Bursaphelenchus xylophilus</name>
    <name type="common">Pinewood nematode worm</name>
    <name type="synonym">Aphelenchoides xylophilus</name>
    <dbReference type="NCBI Taxonomy" id="6326"/>
    <lineage>
        <taxon>Eukaryota</taxon>
        <taxon>Metazoa</taxon>
        <taxon>Ecdysozoa</taxon>
        <taxon>Nematoda</taxon>
        <taxon>Chromadorea</taxon>
        <taxon>Rhabditida</taxon>
        <taxon>Tylenchina</taxon>
        <taxon>Tylenchomorpha</taxon>
        <taxon>Aphelenchoidea</taxon>
        <taxon>Aphelenchoididae</taxon>
        <taxon>Bursaphelenchus</taxon>
    </lineage>
</organism>
<sequence length="42" mass="4613">MRAALQRHNSSASTPVIPSTAAEQLHVNLCVFEEQEPYKSAT</sequence>
<proteinExistence type="predicted"/>
<dbReference type="WBParaSite" id="BXY_1212500.1">
    <property type="protein sequence ID" value="BXY_1212500.1"/>
    <property type="gene ID" value="BXY_1212500"/>
</dbReference>
<accession>A0A1I7SGG0</accession>
<protein>
    <submittedName>
        <fullName evidence="2">Uncharacterized protein</fullName>
    </submittedName>
</protein>
<evidence type="ECO:0000313" key="2">
    <source>
        <dbReference type="WBParaSite" id="BXY_1212500.1"/>
    </source>
</evidence>
<dbReference type="AlphaFoldDB" id="A0A1I7SGG0"/>